<evidence type="ECO:0000256" key="12">
    <source>
        <dbReference type="ARBA" id="ARBA00030584"/>
    </source>
</evidence>
<gene>
    <name evidence="16" type="ORF">CBOVIS_LOCUS6942</name>
</gene>
<sequence>MSREESPIYPPKGGFVSNDGFIWTDHQPDFELIEPPIMASVDCNYLQFTRNINRPPEKRKVRIVNHGDYPIAFKILTTDNYSYFVDQVYGVVPGRRMVLNPHCRMTNMIEINVFHRPYSCYPDEQQCKFHNTPRKDKMFILLAPYMCSTFSPAAIFHNDRAYEKMRIILHYTGTLSENSPKIRQLLLSGVPGWCTWQLAKKSNDEVCEMNEFLNMHKHIMDQYSKELEKKKKIMIQKNQEKKAAKLAKHNTLRTIKSSTSLVDHTAISAIGSNQSNLTQQKQFGFLKVLKMRSRDRGLKLSRIHKEHKERNLHNSGEKKIHKHQEAKKLSKIAKEAAPSSHKSHQVALMMKEETIAKKVAKQPMEIGKINSVILKPLKNYYEFQRKKNTKQLHSLELQRRLKVNHTTITLQYSIFLAYAHTKLKNLKEAIQTQKSEEVEMMKTQKSEESLSVMRMLTSQGSHVGVSILKKQKAAPKDQKTLTKQKSGDNLSLSKLSSVSGPCKNRLVTVKWQNGKTGIFPVIWLRDTSPDPETYSISAAMKARRLTMNTFDVEQGLQKIWIDPKDDCLKIEWDSGLISTYSSSWLDFRNPSNEEARKNRRKVYLFPEETWGRAEIEKKLKRFNHNDFMNDDRVAHDFLEAVCLDGIAILEGAEKHRRGAVDAIGNRIGMIKRTHFGNVFEVTTKEDASNMAYASSGTLPFHTDFPSMAHPPQLQMLHMLQTAETGGNSLFVDGFHVAEILRREKPDVFELLSKYSMEYIEEGYDVHEIDGKDFRYDYDMCARHKVIETDENGQVKKIFFGNAMRSWFYDCEPEKIQDIYRALKTFTDYCYHEKNVLKIRLENGDTVLWANQRLLHTRDSYKNATGKPRTLTGCYFDWDTVKSRVRQLRDKIDHPNNQPSA</sequence>
<dbReference type="NCBIfam" id="TIGR02409">
    <property type="entry name" value="carnitine_bodg"/>
    <property type="match status" value="1"/>
</dbReference>
<keyword evidence="10" id="KW-0560">Oxidoreductase</keyword>
<organism evidence="16 17">
    <name type="scientific">Caenorhabditis bovis</name>
    <dbReference type="NCBI Taxonomy" id="2654633"/>
    <lineage>
        <taxon>Eukaryota</taxon>
        <taxon>Metazoa</taxon>
        <taxon>Ecdysozoa</taxon>
        <taxon>Nematoda</taxon>
        <taxon>Chromadorea</taxon>
        <taxon>Rhabditida</taxon>
        <taxon>Rhabditina</taxon>
        <taxon>Rhabditomorpha</taxon>
        <taxon>Rhabditoidea</taxon>
        <taxon>Rhabditidae</taxon>
        <taxon>Peloderinae</taxon>
        <taxon>Caenorhabditis</taxon>
    </lineage>
</organism>
<comment type="cofactor">
    <cofactor evidence="2">
        <name>L-ascorbate</name>
        <dbReference type="ChEBI" id="CHEBI:38290"/>
    </cofactor>
</comment>
<dbReference type="Pfam" id="PF00635">
    <property type="entry name" value="Motile_Sperm"/>
    <property type="match status" value="1"/>
</dbReference>
<accession>A0A8S1F2A5</accession>
<dbReference type="Gene3D" id="2.60.40.10">
    <property type="entry name" value="Immunoglobulins"/>
    <property type="match status" value="1"/>
</dbReference>
<dbReference type="GO" id="GO:0008336">
    <property type="term" value="F:gamma-butyrobetaine dioxygenase activity"/>
    <property type="evidence" value="ECO:0007669"/>
    <property type="project" value="UniProtKB-EC"/>
</dbReference>
<dbReference type="GO" id="GO:0005506">
    <property type="term" value="F:iron ion binding"/>
    <property type="evidence" value="ECO:0007669"/>
    <property type="project" value="InterPro"/>
</dbReference>
<evidence type="ECO:0000256" key="11">
    <source>
        <dbReference type="ARBA" id="ARBA00023004"/>
    </source>
</evidence>
<keyword evidence="11" id="KW-0408">Iron</keyword>
<feature type="domain" description="MSP" evidence="15">
    <location>
        <begin position="31"/>
        <end position="172"/>
    </location>
</feature>
<dbReference type="CDD" id="cd00250">
    <property type="entry name" value="CAS_like"/>
    <property type="match status" value="1"/>
</dbReference>
<dbReference type="InterPro" id="IPR013783">
    <property type="entry name" value="Ig-like_fold"/>
</dbReference>
<comment type="similarity">
    <text evidence="5">Belongs to the gamma-BBH/TMLD family.</text>
</comment>
<evidence type="ECO:0000256" key="5">
    <source>
        <dbReference type="ARBA" id="ARBA00008654"/>
    </source>
</evidence>
<protein>
    <recommendedName>
        <fullName evidence="6">gamma-butyrobetaine dioxygenase</fullName>
        <ecNumber evidence="6">1.14.11.1</ecNumber>
    </recommendedName>
    <alternativeName>
        <fullName evidence="12">Gamma-butyrobetaine hydroxylase</fullName>
    </alternativeName>
    <alternativeName>
        <fullName evidence="13">Gamma-butyrobetaine,2-oxoglutarate dioxygenase</fullName>
    </alternativeName>
</protein>
<keyword evidence="9" id="KW-0223">Dioxygenase</keyword>
<dbReference type="FunFam" id="3.60.130.10:FF:000001">
    <property type="entry name" value="Trimethyllysine dioxygenase, mitochondrial"/>
    <property type="match status" value="1"/>
</dbReference>
<evidence type="ECO:0000256" key="1">
    <source>
        <dbReference type="ARBA" id="ARBA00001954"/>
    </source>
</evidence>
<evidence type="ECO:0000256" key="6">
    <source>
        <dbReference type="ARBA" id="ARBA00012270"/>
    </source>
</evidence>
<evidence type="ECO:0000256" key="2">
    <source>
        <dbReference type="ARBA" id="ARBA00001961"/>
    </source>
</evidence>
<dbReference type="Pfam" id="PF06155">
    <property type="entry name" value="GBBH-like_N"/>
    <property type="match status" value="1"/>
</dbReference>
<dbReference type="InterPro" id="IPR050411">
    <property type="entry name" value="AlphaKG_dependent_hydroxylases"/>
</dbReference>
<evidence type="ECO:0000313" key="16">
    <source>
        <dbReference type="EMBL" id="CAB3404641.1"/>
    </source>
</evidence>
<dbReference type="InterPro" id="IPR003819">
    <property type="entry name" value="TauD/TfdA-like"/>
</dbReference>
<keyword evidence="7" id="KW-0479">Metal-binding</keyword>
<dbReference type="EC" id="1.14.11.1" evidence="6"/>
<dbReference type="OrthoDB" id="406634at2759"/>
<dbReference type="SUPFAM" id="SSF49354">
    <property type="entry name" value="PapD-like"/>
    <property type="match status" value="1"/>
</dbReference>
<evidence type="ECO:0000313" key="17">
    <source>
        <dbReference type="Proteomes" id="UP000494206"/>
    </source>
</evidence>
<comment type="catalytic activity">
    <reaction evidence="14">
        <text>4-(trimethylamino)butanoate + 2-oxoglutarate + O2 = carnitine + succinate + CO2</text>
        <dbReference type="Rhea" id="RHEA:24028"/>
        <dbReference type="ChEBI" id="CHEBI:15379"/>
        <dbReference type="ChEBI" id="CHEBI:16244"/>
        <dbReference type="ChEBI" id="CHEBI:16526"/>
        <dbReference type="ChEBI" id="CHEBI:16810"/>
        <dbReference type="ChEBI" id="CHEBI:17126"/>
        <dbReference type="ChEBI" id="CHEBI:30031"/>
        <dbReference type="EC" id="1.14.11.1"/>
    </reaction>
</comment>
<dbReference type="PANTHER" id="PTHR10696">
    <property type="entry name" value="GAMMA-BUTYROBETAINE HYDROXYLASE-RELATED"/>
    <property type="match status" value="1"/>
</dbReference>
<evidence type="ECO:0000256" key="7">
    <source>
        <dbReference type="ARBA" id="ARBA00022723"/>
    </source>
</evidence>
<dbReference type="Proteomes" id="UP000494206">
    <property type="component" value="Unassembled WGS sequence"/>
</dbReference>
<dbReference type="PROSITE" id="PS50202">
    <property type="entry name" value="MSP"/>
    <property type="match status" value="1"/>
</dbReference>
<comment type="function">
    <text evidence="3">Catalyzes the formation of L-carnitine from gamma-butyrobetaine.</text>
</comment>
<dbReference type="PANTHER" id="PTHR10696:SF33">
    <property type="entry name" value="GAMMA-BUTYROBETAINE DIOXYGENASE"/>
    <property type="match status" value="1"/>
</dbReference>
<dbReference type="EMBL" id="CADEPM010000004">
    <property type="protein sequence ID" value="CAB3404641.1"/>
    <property type="molecule type" value="Genomic_DNA"/>
</dbReference>
<evidence type="ECO:0000256" key="3">
    <source>
        <dbReference type="ARBA" id="ARBA00002906"/>
    </source>
</evidence>
<dbReference type="InterPro" id="IPR000535">
    <property type="entry name" value="MSP_dom"/>
</dbReference>
<dbReference type="Gene3D" id="3.60.130.10">
    <property type="entry name" value="Clavaminate synthase-like"/>
    <property type="match status" value="1"/>
</dbReference>
<dbReference type="Pfam" id="PF02668">
    <property type="entry name" value="TauD"/>
    <property type="match status" value="1"/>
</dbReference>
<name>A0A8S1F2A5_9PELO</name>
<dbReference type="InterPro" id="IPR042098">
    <property type="entry name" value="TauD-like_sf"/>
</dbReference>
<evidence type="ECO:0000259" key="15">
    <source>
        <dbReference type="PROSITE" id="PS50202"/>
    </source>
</evidence>
<dbReference type="InterPro" id="IPR012775">
    <property type="entry name" value="GBBH-like"/>
</dbReference>
<comment type="cofactor">
    <cofactor evidence="1">
        <name>Fe(2+)</name>
        <dbReference type="ChEBI" id="CHEBI:29033"/>
    </cofactor>
</comment>
<evidence type="ECO:0000256" key="8">
    <source>
        <dbReference type="ARBA" id="ARBA00022873"/>
    </source>
</evidence>
<evidence type="ECO:0000256" key="14">
    <source>
        <dbReference type="ARBA" id="ARBA00049149"/>
    </source>
</evidence>
<keyword evidence="8" id="KW-0124">Carnitine biosynthesis</keyword>
<reference evidence="16 17" key="1">
    <citation type="submission" date="2020-04" db="EMBL/GenBank/DDBJ databases">
        <authorList>
            <person name="Laetsch R D."/>
            <person name="Stevens L."/>
            <person name="Kumar S."/>
            <person name="Blaxter L. M."/>
        </authorList>
    </citation>
    <scope>NUCLEOTIDE SEQUENCE [LARGE SCALE GENOMIC DNA]</scope>
</reference>
<keyword evidence="17" id="KW-1185">Reference proteome</keyword>
<comment type="pathway">
    <text evidence="4">Amine and polyamine biosynthesis; carnitine biosynthesis.</text>
</comment>
<dbReference type="InterPro" id="IPR010376">
    <property type="entry name" value="GBBH-like_N"/>
</dbReference>
<evidence type="ECO:0000256" key="9">
    <source>
        <dbReference type="ARBA" id="ARBA00022964"/>
    </source>
</evidence>
<evidence type="ECO:0000256" key="4">
    <source>
        <dbReference type="ARBA" id="ARBA00005022"/>
    </source>
</evidence>
<dbReference type="SUPFAM" id="SSF51197">
    <property type="entry name" value="Clavaminate synthase-like"/>
    <property type="match status" value="1"/>
</dbReference>
<comment type="caution">
    <text evidence="16">The sequence shown here is derived from an EMBL/GenBank/DDBJ whole genome shotgun (WGS) entry which is preliminary data.</text>
</comment>
<evidence type="ECO:0000256" key="13">
    <source>
        <dbReference type="ARBA" id="ARBA00033412"/>
    </source>
</evidence>
<dbReference type="InterPro" id="IPR008962">
    <property type="entry name" value="PapD-like_sf"/>
</dbReference>
<evidence type="ECO:0000256" key="10">
    <source>
        <dbReference type="ARBA" id="ARBA00023002"/>
    </source>
</evidence>
<dbReference type="InterPro" id="IPR038492">
    <property type="entry name" value="GBBH-like_N_sf"/>
</dbReference>
<dbReference type="Gene3D" id="3.30.2020.30">
    <property type="match status" value="1"/>
</dbReference>
<proteinExistence type="inferred from homology"/>
<dbReference type="GO" id="GO:0045329">
    <property type="term" value="P:carnitine biosynthetic process"/>
    <property type="evidence" value="ECO:0007669"/>
    <property type="project" value="UniProtKB-KW"/>
</dbReference>
<dbReference type="GO" id="GO:0005739">
    <property type="term" value="C:mitochondrion"/>
    <property type="evidence" value="ECO:0007669"/>
    <property type="project" value="TreeGrafter"/>
</dbReference>
<dbReference type="AlphaFoldDB" id="A0A8S1F2A5"/>